<evidence type="ECO:0000313" key="4">
    <source>
        <dbReference type="Proteomes" id="UP000438991"/>
    </source>
</evidence>
<dbReference type="RefSeq" id="WP_111385192.1">
    <property type="nucleotide sequence ID" value="NZ_NPEW01000082.1"/>
</dbReference>
<dbReference type="AlphaFoldDB" id="A0A327K7X5"/>
<evidence type="ECO:0000313" key="3">
    <source>
        <dbReference type="Proteomes" id="UP000289200"/>
    </source>
</evidence>
<reference evidence="3" key="1">
    <citation type="submission" date="2018-10" db="EMBL/GenBank/DDBJ databases">
        <authorList>
            <person name="Peiro R."/>
            <person name="Begona"/>
            <person name="Cbmso G."/>
            <person name="Lopez M."/>
            <person name="Gonzalez S."/>
            <person name="Sacristan E."/>
            <person name="Castillo E."/>
        </authorList>
    </citation>
    <scope>NUCLEOTIDE SEQUENCE [LARGE SCALE GENOMIC DNA]</scope>
</reference>
<evidence type="ECO:0000313" key="1">
    <source>
        <dbReference type="EMBL" id="MTW18252.1"/>
    </source>
</evidence>
<comment type="caution">
    <text evidence="1">The sequence shown here is derived from an EMBL/GenBank/DDBJ whole genome shotgun (WGS) entry which is preliminary data.</text>
</comment>
<keyword evidence="3" id="KW-1185">Reference proteome</keyword>
<gene>
    <name evidence="1" type="ORF">GJ689_18790</name>
    <name evidence="2" type="ORF">RHODGE_RHODGE_05019</name>
</gene>
<organism evidence="1 4">
    <name type="scientific">Rhodoplanes serenus</name>
    <dbReference type="NCBI Taxonomy" id="200615"/>
    <lineage>
        <taxon>Bacteria</taxon>
        <taxon>Pseudomonadati</taxon>
        <taxon>Pseudomonadota</taxon>
        <taxon>Alphaproteobacteria</taxon>
        <taxon>Hyphomicrobiales</taxon>
        <taxon>Nitrobacteraceae</taxon>
        <taxon>Rhodoplanes</taxon>
    </lineage>
</organism>
<dbReference type="OrthoDB" id="8444644at2"/>
<protein>
    <submittedName>
        <fullName evidence="1">Uncharacterized protein</fullName>
    </submittedName>
</protein>
<reference evidence="1 4" key="3">
    <citation type="submission" date="2019-11" db="EMBL/GenBank/DDBJ databases">
        <title>Whole-genome sequence of Rhodoplanes serenus DSM 18633, type strain.</title>
        <authorList>
            <person name="Kyndt J.A."/>
            <person name="Meyer T.E."/>
        </authorList>
    </citation>
    <scope>NUCLEOTIDE SEQUENCE [LARGE SCALE GENOMIC DNA]</scope>
    <source>
        <strain evidence="1 4">DSM 18633</strain>
    </source>
</reference>
<proteinExistence type="predicted"/>
<dbReference type="EMBL" id="WNKV01000015">
    <property type="protein sequence ID" value="MTW18252.1"/>
    <property type="molecule type" value="Genomic_DNA"/>
</dbReference>
<reference evidence="2" key="2">
    <citation type="submission" date="2018-10" db="EMBL/GenBank/DDBJ databases">
        <authorList>
            <person name="Peiro R."/>
            <person name="Begona"/>
            <person name="Cbmso G."/>
            <person name="Lopez M."/>
            <person name="Gonzalez S."/>
            <person name="Sacristan E."/>
            <person name="Castillo E."/>
        </authorList>
    </citation>
    <scope>NUCLEOTIDE SEQUENCE</scope>
    <source>
        <strain evidence="2">Rhod_genome</strain>
    </source>
</reference>
<evidence type="ECO:0000313" key="2">
    <source>
        <dbReference type="EMBL" id="VCU11539.1"/>
    </source>
</evidence>
<dbReference type="Proteomes" id="UP000289200">
    <property type="component" value="Unassembled WGS sequence"/>
</dbReference>
<name>A0A327K7X5_9BRAD</name>
<dbReference type="EMBL" id="UWOC01000214">
    <property type="protein sequence ID" value="VCU11539.1"/>
    <property type="molecule type" value="Genomic_DNA"/>
</dbReference>
<accession>A0A327K7X5</accession>
<sequence>MTLTSTQAVQDDVDAVATSFEGEIREFVRRDFTPARRNTDAGSGEFAASNISTLVQRVAGTSLAEIDNLIGELQTLRDYIASEGERVQRELAGYAQLNQAAMQSTRIIADSMSKWKTHVDDTKTEIAPRA</sequence>
<dbReference type="Proteomes" id="UP000438991">
    <property type="component" value="Unassembled WGS sequence"/>
</dbReference>